<feature type="domain" description="F-box/LRR-repeat protein 15-like leucin rich repeat" evidence="4">
    <location>
        <begin position="183"/>
        <end position="313"/>
    </location>
</feature>
<dbReference type="Pfam" id="PF25372">
    <property type="entry name" value="DUF7885"/>
    <property type="match status" value="2"/>
</dbReference>
<dbReference type="Proteomes" id="UP001190700">
    <property type="component" value="Unassembled WGS sequence"/>
</dbReference>
<dbReference type="Gene3D" id="3.80.10.10">
    <property type="entry name" value="Ribonuclease Inhibitor"/>
    <property type="match status" value="2"/>
</dbReference>
<organism evidence="5 6">
    <name type="scientific">Cymbomonas tetramitiformis</name>
    <dbReference type="NCBI Taxonomy" id="36881"/>
    <lineage>
        <taxon>Eukaryota</taxon>
        <taxon>Viridiplantae</taxon>
        <taxon>Chlorophyta</taxon>
        <taxon>Pyramimonadophyceae</taxon>
        <taxon>Pyramimonadales</taxon>
        <taxon>Pyramimonadaceae</taxon>
        <taxon>Cymbomonas</taxon>
    </lineage>
</organism>
<dbReference type="PANTHER" id="PTHR13382:SF72">
    <property type="entry name" value="F-BOX AND LEUCINE-RICH REPEAT PROTEIN 17"/>
    <property type="match status" value="1"/>
</dbReference>
<reference evidence="5 6" key="1">
    <citation type="journal article" date="2015" name="Genome Biol. Evol.">
        <title>Comparative Genomics of a Bacterivorous Green Alga Reveals Evolutionary Causalities and Consequences of Phago-Mixotrophic Mode of Nutrition.</title>
        <authorList>
            <person name="Burns J.A."/>
            <person name="Paasch A."/>
            <person name="Narechania A."/>
            <person name="Kim E."/>
        </authorList>
    </citation>
    <scope>NUCLEOTIDE SEQUENCE [LARGE SCALE GENOMIC DNA]</scope>
    <source>
        <strain evidence="5 6">PLY_AMNH</strain>
    </source>
</reference>
<keyword evidence="2" id="KW-0833">Ubl conjugation pathway</keyword>
<dbReference type="EMBL" id="LGRX02010246">
    <property type="protein sequence ID" value="KAK3270700.1"/>
    <property type="molecule type" value="Genomic_DNA"/>
</dbReference>
<feature type="domain" description="F-box/LRR-repeat protein 15-like leucin rich repeat" evidence="4">
    <location>
        <begin position="315"/>
        <end position="429"/>
    </location>
</feature>
<dbReference type="PANTHER" id="PTHR13382">
    <property type="entry name" value="MITOCHONDRIAL ATP SYNTHASE COUPLING FACTOR B"/>
    <property type="match status" value="1"/>
</dbReference>
<accession>A0AAE0G355</accession>
<sequence length="452" mass="49571">MLQNPRSIFTDVAMITHIDMHTKFTASKFKVNILASLPLYFSHHLLPAVRMSKRPRTDSPLAEPSRLTVGEPHISLPQPQTAPRLNLHHLPIGVGVIILEELGLPKLLILCCVSRALCEWTRECLPQLMTLRCVETRGGDTIAEARLRECLERHRMTRVRRIELHVGTADLPAAAPFLGTLVFPLCPRLQHLDVHGCQGIREASINALAENCPLLQHLDVHGCVGVKDASLPAVAKGCPRLQELFADYCPGVTDVSIRAVAEGCPDLRRLGVGGCEGVTDASVRAVAERCPELRQLGVGGCEGVTDVSIRAVAEHCSHLQYLDIACCRRVTDMSVQVVAECCPDLRELDAFGCGEVTDASIQYLGELCPELQYLDVHGCRRVTCKSIRIVGEHCRKLRYLDVHDCVGVTDDAVQELGKHCAKLQHLCLVAILRGCSTWMWGAVGASQTHPSE</sequence>
<dbReference type="SMART" id="SM00367">
    <property type="entry name" value="LRR_CC"/>
    <property type="match status" value="9"/>
</dbReference>
<dbReference type="InterPro" id="IPR032675">
    <property type="entry name" value="LRR_dom_sf"/>
</dbReference>
<dbReference type="InterPro" id="IPR050648">
    <property type="entry name" value="F-box_LRR-repeat"/>
</dbReference>
<dbReference type="SUPFAM" id="SSF52047">
    <property type="entry name" value="RNI-like"/>
    <property type="match status" value="1"/>
</dbReference>
<proteinExistence type="predicted"/>
<dbReference type="AlphaFoldDB" id="A0AAE0G355"/>
<protein>
    <recommendedName>
        <fullName evidence="4">F-box/LRR-repeat protein 15-like leucin rich repeat domain-containing protein</fullName>
    </recommendedName>
</protein>
<dbReference type="GO" id="GO:0005930">
    <property type="term" value="C:axoneme"/>
    <property type="evidence" value="ECO:0007669"/>
    <property type="project" value="UniProtKB-SubCell"/>
</dbReference>
<evidence type="ECO:0000256" key="3">
    <source>
        <dbReference type="SAM" id="MobiDB-lite"/>
    </source>
</evidence>
<name>A0AAE0G355_9CHLO</name>
<evidence type="ECO:0000256" key="2">
    <source>
        <dbReference type="ARBA" id="ARBA00022786"/>
    </source>
</evidence>
<gene>
    <name evidence="5" type="ORF">CYMTET_20913</name>
</gene>
<keyword evidence="6" id="KW-1185">Reference proteome</keyword>
<dbReference type="InterPro" id="IPR006553">
    <property type="entry name" value="Leu-rich_rpt_Cys-con_subtyp"/>
</dbReference>
<feature type="region of interest" description="Disordered" evidence="3">
    <location>
        <begin position="55"/>
        <end position="74"/>
    </location>
</feature>
<comment type="subcellular location">
    <subcellularLocation>
        <location evidence="1">Cytoplasm</location>
        <location evidence="1">Cytoskeleton</location>
        <location evidence="1">Cilium axoneme</location>
    </subcellularLocation>
</comment>
<evidence type="ECO:0000259" key="4">
    <source>
        <dbReference type="Pfam" id="PF25372"/>
    </source>
</evidence>
<evidence type="ECO:0000313" key="5">
    <source>
        <dbReference type="EMBL" id="KAK3270700.1"/>
    </source>
</evidence>
<comment type="caution">
    <text evidence="5">The sequence shown here is derived from an EMBL/GenBank/DDBJ whole genome shotgun (WGS) entry which is preliminary data.</text>
</comment>
<dbReference type="InterPro" id="IPR057207">
    <property type="entry name" value="FBXL15_LRR"/>
</dbReference>
<evidence type="ECO:0000256" key="1">
    <source>
        <dbReference type="ARBA" id="ARBA00004430"/>
    </source>
</evidence>
<evidence type="ECO:0000313" key="6">
    <source>
        <dbReference type="Proteomes" id="UP001190700"/>
    </source>
</evidence>